<comment type="caution">
    <text evidence="1">The sequence shown here is derived from an EMBL/GenBank/DDBJ whole genome shotgun (WGS) entry which is preliminary data.</text>
</comment>
<dbReference type="Proteomes" id="UP001651158">
    <property type="component" value="Unassembled WGS sequence"/>
</dbReference>
<reference evidence="1 2" key="1">
    <citation type="journal article" date="2022" name="Front. Cell. Infect. Microbiol.">
        <title>The Genomes of Two Strains of Taenia crassiceps the Animal Model for the Study of Human Cysticercosis.</title>
        <authorList>
            <person name="Bobes R.J."/>
            <person name="Estrada K."/>
            <person name="Rios-Valencia D.G."/>
            <person name="Calderon-Gallegos A."/>
            <person name="de la Torre P."/>
            <person name="Carrero J.C."/>
            <person name="Sanchez-Flores A."/>
            <person name="Laclette J.P."/>
        </authorList>
    </citation>
    <scope>NUCLEOTIDE SEQUENCE [LARGE SCALE GENOMIC DNA]</scope>
    <source>
        <strain evidence="1">WFUcys</strain>
    </source>
</reference>
<accession>A0ABR4QBF6</accession>
<name>A0ABR4QBF6_9CEST</name>
<dbReference type="EMBL" id="JAKROA010000005">
    <property type="protein sequence ID" value="KAL5106809.1"/>
    <property type="molecule type" value="Genomic_DNA"/>
</dbReference>
<evidence type="ECO:0000313" key="1">
    <source>
        <dbReference type="EMBL" id="KAL5106809.1"/>
    </source>
</evidence>
<evidence type="ECO:0000313" key="2">
    <source>
        <dbReference type="Proteomes" id="UP001651158"/>
    </source>
</evidence>
<sequence>MVFTVDETLPVASPESGLNGALRQMLAFFGCWQLLNSIFAAPNSTTYSDGKEDCKALTSSAFSLYHELEGGDSEDPSGAYKLPFASDYPLNSWKDFETVSDS</sequence>
<organism evidence="1 2">
    <name type="scientific">Taenia crassiceps</name>
    <dbReference type="NCBI Taxonomy" id="6207"/>
    <lineage>
        <taxon>Eukaryota</taxon>
        <taxon>Metazoa</taxon>
        <taxon>Spiralia</taxon>
        <taxon>Lophotrochozoa</taxon>
        <taxon>Platyhelminthes</taxon>
        <taxon>Cestoda</taxon>
        <taxon>Eucestoda</taxon>
        <taxon>Cyclophyllidea</taxon>
        <taxon>Taeniidae</taxon>
        <taxon>Taenia</taxon>
    </lineage>
</organism>
<keyword evidence="2" id="KW-1185">Reference proteome</keyword>
<protein>
    <submittedName>
        <fullName evidence="1">Uncharacterized protein</fullName>
    </submittedName>
</protein>
<proteinExistence type="predicted"/>
<gene>
    <name evidence="1" type="ORF">TcWFU_004824</name>
</gene>